<dbReference type="EMBL" id="CAMXCT030002677">
    <property type="protein sequence ID" value="CAL4787088.1"/>
    <property type="molecule type" value="Genomic_DNA"/>
</dbReference>
<feature type="region of interest" description="Disordered" evidence="1">
    <location>
        <begin position="179"/>
        <end position="220"/>
    </location>
</feature>
<sequence>MSKTNPATAKPLEEKLRQKKSLERGISSASTLPATEKEVAESPTLHYSPIEGKAKGQEIEMSEAEETEEPPPPPPKQKSQNKVAQPEEQKTEKKTACKRRASKPEGQEEKKDMPKKKKKTTETQPDEQVPKQVSKPPKSAKDPAASLPSPKQEPPSTDIANAVNSSLARAATVDLQSVAAPPEIAMGNDEPDSADGSPGDEPDPEGVTAQEVRRRKEVHARYMRPKTPREIRLAGEAAFRCSDRLQVLFEQYVTCGGHWAESSIYLQMKIERRLRKTGSRRWLTCHEIAIKYGSQDAAEKIVAAKEADAETAATHIRPHPDAPHITDMKQYLVWDADSIEDTTDEVTSNLFAAVDRDREQKTQSKDKKKKGKNSKKKKSKKKKSSSSSSSKSESSSSSDGSESSSDSSEAWRKNYMYIWNIYMFHIS</sequence>
<evidence type="ECO:0000313" key="2">
    <source>
        <dbReference type="EMBL" id="CAI3999776.1"/>
    </source>
</evidence>
<keyword evidence="4" id="KW-1185">Reference proteome</keyword>
<dbReference type="EMBL" id="CAMXCT010002677">
    <property type="protein sequence ID" value="CAI3999776.1"/>
    <property type="molecule type" value="Genomic_DNA"/>
</dbReference>
<feature type="compositionally biased region" description="Polar residues" evidence="1">
    <location>
        <begin position="154"/>
        <end position="163"/>
    </location>
</feature>
<feature type="compositionally biased region" description="Acidic residues" evidence="1">
    <location>
        <begin position="60"/>
        <end position="69"/>
    </location>
</feature>
<evidence type="ECO:0000256" key="1">
    <source>
        <dbReference type="SAM" id="MobiDB-lite"/>
    </source>
</evidence>
<organism evidence="2">
    <name type="scientific">Cladocopium goreaui</name>
    <dbReference type="NCBI Taxonomy" id="2562237"/>
    <lineage>
        <taxon>Eukaryota</taxon>
        <taxon>Sar</taxon>
        <taxon>Alveolata</taxon>
        <taxon>Dinophyceae</taxon>
        <taxon>Suessiales</taxon>
        <taxon>Symbiodiniaceae</taxon>
        <taxon>Cladocopium</taxon>
    </lineage>
</organism>
<name>A0A9P1D0P9_9DINO</name>
<feature type="compositionally biased region" description="Acidic residues" evidence="1">
    <location>
        <begin position="189"/>
        <end position="204"/>
    </location>
</feature>
<feature type="region of interest" description="Disordered" evidence="1">
    <location>
        <begin position="1"/>
        <end position="163"/>
    </location>
</feature>
<feature type="compositionally biased region" description="Basic and acidic residues" evidence="1">
    <location>
        <begin position="11"/>
        <end position="23"/>
    </location>
</feature>
<feature type="compositionally biased region" description="Low complexity" evidence="1">
    <location>
        <begin position="385"/>
        <end position="408"/>
    </location>
</feature>
<reference evidence="2" key="1">
    <citation type="submission" date="2022-10" db="EMBL/GenBank/DDBJ databases">
        <authorList>
            <person name="Chen Y."/>
            <person name="Dougan E. K."/>
            <person name="Chan C."/>
            <person name="Rhodes N."/>
            <person name="Thang M."/>
        </authorList>
    </citation>
    <scope>NUCLEOTIDE SEQUENCE</scope>
</reference>
<evidence type="ECO:0000313" key="4">
    <source>
        <dbReference type="Proteomes" id="UP001152797"/>
    </source>
</evidence>
<feature type="compositionally biased region" description="Basic and acidic residues" evidence="1">
    <location>
        <begin position="102"/>
        <end position="112"/>
    </location>
</feature>
<feature type="compositionally biased region" description="Basic and acidic residues" evidence="1">
    <location>
        <begin position="354"/>
        <end position="365"/>
    </location>
</feature>
<dbReference type="AlphaFoldDB" id="A0A9P1D0P9"/>
<evidence type="ECO:0000313" key="3">
    <source>
        <dbReference type="EMBL" id="CAL4787088.1"/>
    </source>
</evidence>
<comment type="caution">
    <text evidence="2">The sequence shown here is derived from an EMBL/GenBank/DDBJ whole genome shotgun (WGS) entry which is preliminary data.</text>
</comment>
<feature type="region of interest" description="Disordered" evidence="1">
    <location>
        <begin position="350"/>
        <end position="408"/>
    </location>
</feature>
<proteinExistence type="predicted"/>
<reference evidence="3 4" key="2">
    <citation type="submission" date="2024-05" db="EMBL/GenBank/DDBJ databases">
        <authorList>
            <person name="Chen Y."/>
            <person name="Shah S."/>
            <person name="Dougan E. K."/>
            <person name="Thang M."/>
            <person name="Chan C."/>
        </authorList>
    </citation>
    <scope>NUCLEOTIDE SEQUENCE [LARGE SCALE GENOMIC DNA]</scope>
</reference>
<dbReference type="Proteomes" id="UP001152797">
    <property type="component" value="Unassembled WGS sequence"/>
</dbReference>
<protein>
    <submittedName>
        <fullName evidence="3">Neurofilament heavy polypeptide</fullName>
    </submittedName>
</protein>
<accession>A0A9P1D0P9</accession>
<feature type="compositionally biased region" description="Basic and acidic residues" evidence="1">
    <location>
        <begin position="85"/>
        <end position="95"/>
    </location>
</feature>
<dbReference type="EMBL" id="CAMXCT020002677">
    <property type="protein sequence ID" value="CAL1153151.1"/>
    <property type="molecule type" value="Genomic_DNA"/>
</dbReference>
<feature type="compositionally biased region" description="Basic residues" evidence="1">
    <location>
        <begin position="366"/>
        <end position="384"/>
    </location>
</feature>
<gene>
    <name evidence="2" type="ORF">C1SCF055_LOCUS25950</name>
</gene>